<dbReference type="EnsemblPlants" id="LPERR06G04920.1">
    <property type="protein sequence ID" value="LPERR06G04920.1"/>
    <property type="gene ID" value="LPERR06G04920"/>
</dbReference>
<reference evidence="3" key="2">
    <citation type="submission" date="2013-12" db="EMBL/GenBank/DDBJ databases">
        <authorList>
            <person name="Yu Y."/>
            <person name="Lee S."/>
            <person name="de Baynast K."/>
            <person name="Wissotski M."/>
            <person name="Liu L."/>
            <person name="Talag J."/>
            <person name="Goicoechea J."/>
            <person name="Angelova A."/>
            <person name="Jetty R."/>
            <person name="Kudrna D."/>
            <person name="Golser W."/>
            <person name="Rivera L."/>
            <person name="Zhang J."/>
            <person name="Wing R."/>
        </authorList>
    </citation>
    <scope>NUCLEOTIDE SEQUENCE</scope>
</reference>
<dbReference type="AlphaFoldDB" id="A0A0D9WMM1"/>
<evidence type="ECO:0000256" key="1">
    <source>
        <dbReference type="SAM" id="MobiDB-lite"/>
    </source>
</evidence>
<evidence type="ECO:0000313" key="2">
    <source>
        <dbReference type="EnsemblPlants" id="LPERR06G04920.1"/>
    </source>
</evidence>
<dbReference type="Proteomes" id="UP000032180">
    <property type="component" value="Chromosome 6"/>
</dbReference>
<accession>A0A0D9WMM1</accession>
<sequence length="87" mass="9458">MERSIPLHHPRERPRTANSSAKMARRKLGMLLVRSKGTKVGQTAKKGLAKPDDLSVVPSSPGNGLAPTQRVQTVQMHLDVGATVDRH</sequence>
<protein>
    <submittedName>
        <fullName evidence="2">Uncharacterized protein</fullName>
    </submittedName>
</protein>
<dbReference type="Gramene" id="LPERR06G04920.1">
    <property type="protein sequence ID" value="LPERR06G04920.1"/>
    <property type="gene ID" value="LPERR06G04920"/>
</dbReference>
<dbReference type="HOGENOM" id="CLU_2486629_0_0_1"/>
<feature type="region of interest" description="Disordered" evidence="1">
    <location>
        <begin position="1"/>
        <end position="67"/>
    </location>
</feature>
<evidence type="ECO:0000313" key="3">
    <source>
        <dbReference type="Proteomes" id="UP000032180"/>
    </source>
</evidence>
<reference evidence="2 3" key="1">
    <citation type="submission" date="2012-08" db="EMBL/GenBank/DDBJ databases">
        <title>Oryza genome evolution.</title>
        <authorList>
            <person name="Wing R.A."/>
        </authorList>
    </citation>
    <scope>NUCLEOTIDE SEQUENCE</scope>
</reference>
<keyword evidence="3" id="KW-1185">Reference proteome</keyword>
<name>A0A0D9WMM1_9ORYZ</name>
<organism evidence="2 3">
    <name type="scientific">Leersia perrieri</name>
    <dbReference type="NCBI Taxonomy" id="77586"/>
    <lineage>
        <taxon>Eukaryota</taxon>
        <taxon>Viridiplantae</taxon>
        <taxon>Streptophyta</taxon>
        <taxon>Embryophyta</taxon>
        <taxon>Tracheophyta</taxon>
        <taxon>Spermatophyta</taxon>
        <taxon>Magnoliopsida</taxon>
        <taxon>Liliopsida</taxon>
        <taxon>Poales</taxon>
        <taxon>Poaceae</taxon>
        <taxon>BOP clade</taxon>
        <taxon>Oryzoideae</taxon>
        <taxon>Oryzeae</taxon>
        <taxon>Oryzinae</taxon>
        <taxon>Leersia</taxon>
    </lineage>
</organism>
<feature type="compositionally biased region" description="Basic residues" evidence="1">
    <location>
        <begin position="1"/>
        <end position="12"/>
    </location>
</feature>
<reference evidence="2" key="3">
    <citation type="submission" date="2015-04" db="UniProtKB">
        <authorList>
            <consortium name="EnsemblPlants"/>
        </authorList>
    </citation>
    <scope>IDENTIFICATION</scope>
</reference>
<proteinExistence type="predicted"/>